<evidence type="ECO:0000256" key="1">
    <source>
        <dbReference type="ARBA" id="ARBA00022737"/>
    </source>
</evidence>
<dbReference type="Gene3D" id="1.25.40.10">
    <property type="entry name" value="Tetratricopeptide repeat domain"/>
    <property type="match status" value="1"/>
</dbReference>
<dbReference type="AlphaFoldDB" id="A0A0C2IAJ0"/>
<evidence type="ECO:0000313" key="5">
    <source>
        <dbReference type="Proteomes" id="UP000031668"/>
    </source>
</evidence>
<accession>A0A0C2IAJ0</accession>
<organism evidence="4 5">
    <name type="scientific">Thelohanellus kitauei</name>
    <name type="common">Myxosporean</name>
    <dbReference type="NCBI Taxonomy" id="669202"/>
    <lineage>
        <taxon>Eukaryota</taxon>
        <taxon>Metazoa</taxon>
        <taxon>Cnidaria</taxon>
        <taxon>Myxozoa</taxon>
        <taxon>Myxosporea</taxon>
        <taxon>Bivalvulida</taxon>
        <taxon>Platysporina</taxon>
        <taxon>Myxobolidae</taxon>
        <taxon>Thelohanellus</taxon>
    </lineage>
</organism>
<feature type="repeat" description="TPR" evidence="3">
    <location>
        <begin position="90"/>
        <end position="123"/>
    </location>
</feature>
<dbReference type="PANTHER" id="PTHR45883:SF2">
    <property type="entry name" value="HSC70-INTERACTING PROTEIN"/>
    <property type="match status" value="1"/>
</dbReference>
<dbReference type="GO" id="GO:0030544">
    <property type="term" value="F:Hsp70 protein binding"/>
    <property type="evidence" value="ECO:0007669"/>
    <property type="project" value="TreeGrafter"/>
</dbReference>
<dbReference type="SUPFAM" id="SSF48452">
    <property type="entry name" value="TPR-like"/>
    <property type="match status" value="1"/>
</dbReference>
<dbReference type="SMART" id="SM00028">
    <property type="entry name" value="TPR"/>
    <property type="match status" value="3"/>
</dbReference>
<dbReference type="PANTHER" id="PTHR45883">
    <property type="entry name" value="HSC70-INTERACTING PROTEIN"/>
    <property type="match status" value="1"/>
</dbReference>
<evidence type="ECO:0000256" key="3">
    <source>
        <dbReference type="PROSITE-ProRule" id="PRU00339"/>
    </source>
</evidence>
<dbReference type="OMA" id="DCEHAFK"/>
<dbReference type="PROSITE" id="PS50005">
    <property type="entry name" value="TPR"/>
    <property type="match status" value="2"/>
</dbReference>
<keyword evidence="2 3" id="KW-0802">TPR repeat</keyword>
<evidence type="ECO:0000313" key="4">
    <source>
        <dbReference type="EMBL" id="KII62353.1"/>
    </source>
</evidence>
<reference evidence="4 5" key="1">
    <citation type="journal article" date="2014" name="Genome Biol. Evol.">
        <title>The genome of the myxosporean Thelohanellus kitauei shows adaptations to nutrient acquisition within its fish host.</title>
        <authorList>
            <person name="Yang Y."/>
            <person name="Xiong J."/>
            <person name="Zhou Z."/>
            <person name="Huo F."/>
            <person name="Miao W."/>
            <person name="Ran C."/>
            <person name="Liu Y."/>
            <person name="Zhang J."/>
            <person name="Feng J."/>
            <person name="Wang M."/>
            <person name="Wang M."/>
            <person name="Wang L."/>
            <person name="Yao B."/>
        </authorList>
    </citation>
    <scope>NUCLEOTIDE SEQUENCE [LARGE SCALE GENOMIC DNA]</scope>
    <source>
        <strain evidence="4">Wuqing</strain>
    </source>
</reference>
<dbReference type="InterPro" id="IPR011990">
    <property type="entry name" value="TPR-like_helical_dom_sf"/>
</dbReference>
<dbReference type="InterPro" id="IPR019734">
    <property type="entry name" value="TPR_rpt"/>
</dbReference>
<keyword evidence="5" id="KW-1185">Reference proteome</keyword>
<dbReference type="Proteomes" id="UP000031668">
    <property type="component" value="Unassembled WGS sequence"/>
</dbReference>
<dbReference type="Pfam" id="PF00515">
    <property type="entry name" value="TPR_1"/>
    <property type="match status" value="1"/>
</dbReference>
<comment type="caution">
    <text evidence="4">The sequence shown here is derived from an EMBL/GenBank/DDBJ whole genome shotgun (WGS) entry which is preliminary data.</text>
</comment>
<feature type="repeat" description="TPR" evidence="3">
    <location>
        <begin position="56"/>
        <end position="89"/>
    </location>
</feature>
<protein>
    <submittedName>
        <fullName evidence="4">Hsc70-interacting protein 2</fullName>
    </submittedName>
</protein>
<dbReference type="OrthoDB" id="533763at2759"/>
<sequence>MSDINSEDLDTPTVNQQKMEKVDQLCHDADNKVKQGHPDEAIHLATQAIQADSSTTKGYTKRAEIYIGMKKYHKAIEDCEHAFKLNPDCPRAYKFRGRARHLLGELEEAYYDYGQNLGLDPCDEVHNWMKEIKDKVLEIQKAKHKH</sequence>
<gene>
    <name evidence="4" type="ORF">RF11_11681</name>
</gene>
<dbReference type="EMBL" id="JWZT01005004">
    <property type="protein sequence ID" value="KII62353.1"/>
    <property type="molecule type" value="Genomic_DNA"/>
</dbReference>
<evidence type="ECO:0000256" key="2">
    <source>
        <dbReference type="ARBA" id="ARBA00022803"/>
    </source>
</evidence>
<name>A0A0C2IAJ0_THEKT</name>
<proteinExistence type="predicted"/>
<keyword evidence="1" id="KW-0677">Repeat</keyword>